<evidence type="ECO:0000256" key="1">
    <source>
        <dbReference type="SAM" id="SignalP"/>
    </source>
</evidence>
<evidence type="ECO:0000313" key="2">
    <source>
        <dbReference type="EMBL" id="GFH55857.1"/>
    </source>
</evidence>
<sequence>MKTSATILFLYSILQTITADVVVRRKVKKIQRKKRNLSSSRQEFLQKWKSQPETKQQLQKLTSKQLMGGLKNVPCLEETLFGNNPLINIWGLGLYSQDMFTCTDEFNCDLSHLDLPICTQMGGIVVRDTLTYCTDVYYTGSAITYQNVPSCLSASCGSDYSLKDFMYDLMIPFHQEAWYYSDDQIQWIIDAFGFGDCGATSFSSGNDDPCHEDRRLKKEKFFGWGGAESTKAPMQVEGEASESGDYMQTYYEESSSKAPQSTKCSSQQFAGAMSSDAASVNVQRASILVAIFIMVLAM</sequence>
<organism evidence="2 3">
    <name type="scientific">Chaetoceros tenuissimus</name>
    <dbReference type="NCBI Taxonomy" id="426638"/>
    <lineage>
        <taxon>Eukaryota</taxon>
        <taxon>Sar</taxon>
        <taxon>Stramenopiles</taxon>
        <taxon>Ochrophyta</taxon>
        <taxon>Bacillariophyta</taxon>
        <taxon>Coscinodiscophyceae</taxon>
        <taxon>Chaetocerotophycidae</taxon>
        <taxon>Chaetocerotales</taxon>
        <taxon>Chaetocerotaceae</taxon>
        <taxon>Chaetoceros</taxon>
    </lineage>
</organism>
<proteinExistence type="predicted"/>
<keyword evidence="1" id="KW-0732">Signal</keyword>
<comment type="caution">
    <text evidence="2">The sequence shown here is derived from an EMBL/GenBank/DDBJ whole genome shotgun (WGS) entry which is preliminary data.</text>
</comment>
<dbReference type="EMBL" id="BLLK01000051">
    <property type="protein sequence ID" value="GFH55857.1"/>
    <property type="molecule type" value="Genomic_DNA"/>
</dbReference>
<feature type="signal peptide" evidence="1">
    <location>
        <begin position="1"/>
        <end position="19"/>
    </location>
</feature>
<keyword evidence="3" id="KW-1185">Reference proteome</keyword>
<dbReference type="AlphaFoldDB" id="A0AAD3D0Z3"/>
<reference evidence="2 3" key="1">
    <citation type="journal article" date="2021" name="Sci. Rep.">
        <title>The genome of the diatom Chaetoceros tenuissimus carries an ancient integrated fragment of an extant virus.</title>
        <authorList>
            <person name="Hongo Y."/>
            <person name="Kimura K."/>
            <person name="Takaki Y."/>
            <person name="Yoshida Y."/>
            <person name="Baba S."/>
            <person name="Kobayashi G."/>
            <person name="Nagasaki K."/>
            <person name="Hano T."/>
            <person name="Tomaru Y."/>
        </authorList>
    </citation>
    <scope>NUCLEOTIDE SEQUENCE [LARGE SCALE GENOMIC DNA]</scope>
    <source>
        <strain evidence="2 3">NIES-3715</strain>
    </source>
</reference>
<gene>
    <name evidence="2" type="ORF">CTEN210_12333</name>
</gene>
<accession>A0AAD3D0Z3</accession>
<dbReference type="Proteomes" id="UP001054902">
    <property type="component" value="Unassembled WGS sequence"/>
</dbReference>
<feature type="chain" id="PRO_5042294261" description="Folate receptor-like domain-containing protein" evidence="1">
    <location>
        <begin position="20"/>
        <end position="298"/>
    </location>
</feature>
<evidence type="ECO:0008006" key="4">
    <source>
        <dbReference type="Google" id="ProtNLM"/>
    </source>
</evidence>
<name>A0AAD3D0Z3_9STRA</name>
<evidence type="ECO:0000313" key="3">
    <source>
        <dbReference type="Proteomes" id="UP001054902"/>
    </source>
</evidence>
<protein>
    <recommendedName>
        <fullName evidence="4">Folate receptor-like domain-containing protein</fullName>
    </recommendedName>
</protein>